<evidence type="ECO:0000256" key="5">
    <source>
        <dbReference type="SAM" id="MobiDB-lite"/>
    </source>
</evidence>
<evidence type="ECO:0000313" key="8">
    <source>
        <dbReference type="Proteomes" id="UP000036987"/>
    </source>
</evidence>
<protein>
    <recommendedName>
        <fullName evidence="1">4-coumarate--CoA ligase</fullName>
        <ecNumber evidence="1">6.2.1.12</ecNumber>
    </recommendedName>
</protein>
<reference evidence="8" key="1">
    <citation type="journal article" date="2016" name="Nature">
        <title>The genome of the seagrass Zostera marina reveals angiosperm adaptation to the sea.</title>
        <authorList>
            <person name="Olsen J.L."/>
            <person name="Rouze P."/>
            <person name="Verhelst B."/>
            <person name="Lin Y.-C."/>
            <person name="Bayer T."/>
            <person name="Collen J."/>
            <person name="Dattolo E."/>
            <person name="De Paoli E."/>
            <person name="Dittami S."/>
            <person name="Maumus F."/>
            <person name="Michel G."/>
            <person name="Kersting A."/>
            <person name="Lauritano C."/>
            <person name="Lohaus R."/>
            <person name="Toepel M."/>
            <person name="Tonon T."/>
            <person name="Vanneste K."/>
            <person name="Amirebrahimi M."/>
            <person name="Brakel J."/>
            <person name="Bostroem C."/>
            <person name="Chovatia M."/>
            <person name="Grimwood J."/>
            <person name="Jenkins J.W."/>
            <person name="Jueterbock A."/>
            <person name="Mraz A."/>
            <person name="Stam W.T."/>
            <person name="Tice H."/>
            <person name="Bornberg-Bauer E."/>
            <person name="Green P.J."/>
            <person name="Pearson G.A."/>
            <person name="Procaccini G."/>
            <person name="Duarte C.M."/>
            <person name="Schmutz J."/>
            <person name="Reusch T.B.H."/>
            <person name="Van de Peer Y."/>
        </authorList>
    </citation>
    <scope>NUCLEOTIDE SEQUENCE [LARGE SCALE GENOMIC DNA]</scope>
    <source>
        <strain evidence="8">cv. Finnish</strain>
    </source>
</reference>
<evidence type="ECO:0000313" key="7">
    <source>
        <dbReference type="EMBL" id="KMZ58131.1"/>
    </source>
</evidence>
<evidence type="ECO:0000259" key="6">
    <source>
        <dbReference type="Pfam" id="PF00501"/>
    </source>
</evidence>
<evidence type="ECO:0000256" key="1">
    <source>
        <dbReference type="ARBA" id="ARBA00012959"/>
    </source>
</evidence>
<dbReference type="InterPro" id="IPR000873">
    <property type="entry name" value="AMP-dep_synth/lig_dom"/>
</dbReference>
<dbReference type="GO" id="GO:0016207">
    <property type="term" value="F:4-coumarate-CoA ligase activity"/>
    <property type="evidence" value="ECO:0007669"/>
    <property type="project" value="UniProtKB-EC"/>
</dbReference>
<dbReference type="Pfam" id="PF00501">
    <property type="entry name" value="AMP-binding"/>
    <property type="match status" value="1"/>
</dbReference>
<evidence type="ECO:0000256" key="4">
    <source>
        <dbReference type="ARBA" id="ARBA00034252"/>
    </source>
</evidence>
<keyword evidence="3" id="KW-0067">ATP-binding</keyword>
<dbReference type="Proteomes" id="UP000036987">
    <property type="component" value="Unassembled WGS sequence"/>
</dbReference>
<evidence type="ECO:0000256" key="2">
    <source>
        <dbReference type="ARBA" id="ARBA00022598"/>
    </source>
</evidence>
<dbReference type="PANTHER" id="PTHR24096">
    <property type="entry name" value="LONG-CHAIN-FATTY-ACID--COA LIGASE"/>
    <property type="match status" value="1"/>
</dbReference>
<dbReference type="GO" id="GO:0009698">
    <property type="term" value="P:phenylpropanoid metabolic process"/>
    <property type="evidence" value="ECO:0007669"/>
    <property type="project" value="UniProtKB-ARBA"/>
</dbReference>
<dbReference type="InterPro" id="IPR020845">
    <property type="entry name" value="AMP-binding_CS"/>
</dbReference>
<dbReference type="Gene3D" id="3.40.50.12780">
    <property type="entry name" value="N-terminal domain of ligase-like"/>
    <property type="match status" value="1"/>
</dbReference>
<dbReference type="EMBL" id="LFYR01001978">
    <property type="protein sequence ID" value="KMZ58131.1"/>
    <property type="molecule type" value="Genomic_DNA"/>
</dbReference>
<accession>A0A0K9NN15</accession>
<feature type="region of interest" description="Disordered" evidence="5">
    <location>
        <begin position="1"/>
        <end position="27"/>
    </location>
</feature>
<dbReference type="PROSITE" id="PS00455">
    <property type="entry name" value="AMP_BINDING"/>
    <property type="match status" value="1"/>
</dbReference>
<keyword evidence="2" id="KW-0436">Ligase</keyword>
<dbReference type="EC" id="6.2.1.12" evidence="1"/>
<dbReference type="InterPro" id="IPR042099">
    <property type="entry name" value="ANL_N_sf"/>
</dbReference>
<keyword evidence="3" id="KW-0547">Nucleotide-binding</keyword>
<comment type="catalytic activity">
    <reaction evidence="4">
        <text>(E)-4-coumarate + ATP + CoA = (E)-4-coumaroyl-CoA + AMP + diphosphate</text>
        <dbReference type="Rhea" id="RHEA:19641"/>
        <dbReference type="ChEBI" id="CHEBI:12876"/>
        <dbReference type="ChEBI" id="CHEBI:30616"/>
        <dbReference type="ChEBI" id="CHEBI:33019"/>
        <dbReference type="ChEBI" id="CHEBI:57287"/>
        <dbReference type="ChEBI" id="CHEBI:85008"/>
        <dbReference type="ChEBI" id="CHEBI:456215"/>
        <dbReference type="EC" id="6.2.1.12"/>
    </reaction>
    <physiologicalReaction direction="left-to-right" evidence="4">
        <dbReference type="Rhea" id="RHEA:19642"/>
    </physiologicalReaction>
</comment>
<proteinExistence type="predicted"/>
<dbReference type="OMA" id="NILCTEK"/>
<name>A0A0K9NN15_ZOSMR</name>
<keyword evidence="8" id="KW-1185">Reference proteome</keyword>
<dbReference type="SUPFAM" id="SSF56801">
    <property type="entry name" value="Acetyl-CoA synthetase-like"/>
    <property type="match status" value="1"/>
</dbReference>
<sequence length="222" mass="24084">MDQRSGYSTATRIFHSTRSKPSTSPESKNISITSYIFSPEFDTDHTHHRAAFVDAITGESLSYAGLRSQTISLAFSLRSSAVGLSKGAVAFILSPTRIEIPVLYLALASFGAIVCPSNILCTEKEILGQVKLVGPSIAFATSDIAHKLPPHVPIILIDSPRFRSFLVDDNEFGQHPDDVEINQSDTATILFSSGTTGSAKAVKLSHRSFISLMVISTSYRYN</sequence>
<dbReference type="GO" id="GO:0106290">
    <property type="term" value="F:trans-cinnamate-CoA ligase activity"/>
    <property type="evidence" value="ECO:0007669"/>
    <property type="project" value="UniProtKB-ARBA"/>
</dbReference>
<comment type="caution">
    <text evidence="7">The sequence shown here is derived from an EMBL/GenBank/DDBJ whole genome shotgun (WGS) entry which is preliminary data.</text>
</comment>
<dbReference type="OrthoDB" id="678417at2759"/>
<gene>
    <name evidence="7" type="ORF">ZOSMA_7G01620</name>
</gene>
<dbReference type="AlphaFoldDB" id="A0A0K9NN15"/>
<evidence type="ECO:0000256" key="3">
    <source>
        <dbReference type="ARBA" id="ARBA00022840"/>
    </source>
</evidence>
<feature type="domain" description="AMP-dependent synthetase/ligase" evidence="6">
    <location>
        <begin position="45"/>
        <end position="214"/>
    </location>
</feature>
<dbReference type="PANTHER" id="PTHR24096:SF251">
    <property type="entry name" value="4-COUMARATE--COA LIGASE-LIKE 9"/>
    <property type="match status" value="1"/>
</dbReference>
<dbReference type="GO" id="GO:0005524">
    <property type="term" value="F:ATP binding"/>
    <property type="evidence" value="ECO:0007669"/>
    <property type="project" value="UniProtKB-KW"/>
</dbReference>
<organism evidence="7 8">
    <name type="scientific">Zostera marina</name>
    <name type="common">Eelgrass</name>
    <dbReference type="NCBI Taxonomy" id="29655"/>
    <lineage>
        <taxon>Eukaryota</taxon>
        <taxon>Viridiplantae</taxon>
        <taxon>Streptophyta</taxon>
        <taxon>Embryophyta</taxon>
        <taxon>Tracheophyta</taxon>
        <taxon>Spermatophyta</taxon>
        <taxon>Magnoliopsida</taxon>
        <taxon>Liliopsida</taxon>
        <taxon>Zosteraceae</taxon>
        <taxon>Zostera</taxon>
    </lineage>
</organism>
<dbReference type="STRING" id="29655.A0A0K9NN15"/>